<dbReference type="Proteomes" id="UP000287872">
    <property type="component" value="Unassembled WGS sequence"/>
</dbReference>
<dbReference type="PANTHER" id="PTHR38463:SF1">
    <property type="entry name" value="STRESS RESPONSE PROTEIN YSNF"/>
    <property type="match status" value="1"/>
</dbReference>
<dbReference type="InterPro" id="IPR052967">
    <property type="entry name" value="Stress_Response_Assoc"/>
</dbReference>
<evidence type="ECO:0000256" key="1">
    <source>
        <dbReference type="SAM" id="MobiDB-lite"/>
    </source>
</evidence>
<evidence type="ECO:0000313" key="3">
    <source>
        <dbReference type="EMBL" id="GCD10619.1"/>
    </source>
</evidence>
<evidence type="ECO:0000313" key="4">
    <source>
        <dbReference type="Proteomes" id="UP000287872"/>
    </source>
</evidence>
<comment type="caution">
    <text evidence="3">The sequence shown here is derived from an EMBL/GenBank/DDBJ whole genome shotgun (WGS) entry which is preliminary data.</text>
</comment>
<dbReference type="OrthoDB" id="118405at2"/>
<accession>A0A401UM65</accession>
<dbReference type="InterPro" id="IPR019060">
    <property type="entry name" value="DUF2382"/>
</dbReference>
<proteinExistence type="predicted"/>
<protein>
    <recommendedName>
        <fullName evidence="2">DUF2382 domain-containing protein</fullName>
    </recommendedName>
</protein>
<dbReference type="RefSeq" id="WP_125001558.1">
    <property type="nucleotide sequence ID" value="NZ_BHYK01000011.1"/>
</dbReference>
<keyword evidence="4" id="KW-1185">Reference proteome</keyword>
<dbReference type="AlphaFoldDB" id="A0A401UM65"/>
<feature type="region of interest" description="Disordered" evidence="1">
    <location>
        <begin position="1"/>
        <end position="21"/>
    </location>
</feature>
<evidence type="ECO:0000259" key="2">
    <source>
        <dbReference type="Pfam" id="PF09557"/>
    </source>
</evidence>
<dbReference type="Pfam" id="PF09557">
    <property type="entry name" value="DUF2382"/>
    <property type="match status" value="1"/>
</dbReference>
<name>A0A401UM65_9CLOT</name>
<dbReference type="PANTHER" id="PTHR38463">
    <property type="entry name" value="STRESS RESPONSE PROTEIN YSNF"/>
    <property type="match status" value="1"/>
</dbReference>
<sequence length="147" mass="16634">MKILEGFVNGDGAKKETSDEDANIRLRKEELDIAKSSVHKGDVEFGKEIIEEQKSVDVPVMREEVVIERKSLNNEASDSPITKEQTIRIPVNEEKVNVDKHTVITGEISAHKRAIENTEHIDETLKREEVLINKIGNPDIVDIETHK</sequence>
<dbReference type="EMBL" id="BHYK01000011">
    <property type="protein sequence ID" value="GCD10619.1"/>
    <property type="molecule type" value="Genomic_DNA"/>
</dbReference>
<gene>
    <name evidence="3" type="ORF">Ctaglu_22420</name>
</gene>
<feature type="compositionally biased region" description="Basic and acidic residues" evidence="1">
    <location>
        <begin position="12"/>
        <end position="21"/>
    </location>
</feature>
<dbReference type="NCBIfam" id="TIGR02271">
    <property type="entry name" value="YsnF/AvaK domain"/>
    <property type="match status" value="1"/>
</dbReference>
<organism evidence="3 4">
    <name type="scientific">Clostridium tagluense</name>
    <dbReference type="NCBI Taxonomy" id="360422"/>
    <lineage>
        <taxon>Bacteria</taxon>
        <taxon>Bacillati</taxon>
        <taxon>Bacillota</taxon>
        <taxon>Clostridia</taxon>
        <taxon>Eubacteriales</taxon>
        <taxon>Clostridiaceae</taxon>
        <taxon>Clostridium</taxon>
    </lineage>
</organism>
<feature type="domain" description="DUF2382" evidence="2">
    <location>
        <begin position="24"/>
        <end position="130"/>
    </location>
</feature>
<reference evidence="3 4" key="1">
    <citation type="submission" date="2018-11" db="EMBL/GenBank/DDBJ databases">
        <title>Genome sequencing and assembly of Clostridium tagluense strain A121.</title>
        <authorList>
            <person name="Murakami T."/>
            <person name="Segawa T."/>
            <person name="Shcherbakova V.A."/>
            <person name="Mori H."/>
            <person name="Yoshimura Y."/>
        </authorList>
    </citation>
    <scope>NUCLEOTIDE SEQUENCE [LARGE SCALE GENOMIC DNA]</scope>
    <source>
        <strain evidence="3 4">A121</strain>
    </source>
</reference>